<dbReference type="EMBL" id="KE524109">
    <property type="protein sequence ID" value="KFB34932.1"/>
    <property type="molecule type" value="Genomic_DNA"/>
</dbReference>
<organism evidence="2">
    <name type="scientific">Anopheles sinensis</name>
    <name type="common">Mosquito</name>
    <dbReference type="NCBI Taxonomy" id="74873"/>
    <lineage>
        <taxon>Eukaryota</taxon>
        <taxon>Metazoa</taxon>
        <taxon>Ecdysozoa</taxon>
        <taxon>Arthropoda</taxon>
        <taxon>Hexapoda</taxon>
        <taxon>Insecta</taxon>
        <taxon>Pterygota</taxon>
        <taxon>Neoptera</taxon>
        <taxon>Endopterygota</taxon>
        <taxon>Diptera</taxon>
        <taxon>Nematocera</taxon>
        <taxon>Culicoidea</taxon>
        <taxon>Culicidae</taxon>
        <taxon>Anophelinae</taxon>
        <taxon>Anopheles</taxon>
    </lineage>
</organism>
<reference evidence="3" key="2">
    <citation type="submission" date="2020-05" db="UniProtKB">
        <authorList>
            <consortium name="EnsemblMetazoa"/>
        </authorList>
    </citation>
    <scope>IDENTIFICATION</scope>
</reference>
<dbReference type="Proteomes" id="UP000030765">
    <property type="component" value="Unassembled WGS sequence"/>
</dbReference>
<dbReference type="EnsemblMetazoa" id="ASIC000618-RA">
    <property type="protein sequence ID" value="ASIC000618-PA"/>
    <property type="gene ID" value="ASIC000618"/>
</dbReference>
<proteinExistence type="predicted"/>
<dbReference type="VEuPathDB" id="VectorBase:ASIC000618"/>
<sequence>MLLIRLGTVISARRGFRRAGSCIKDQSPADGHRQRPNSLWETPWAVSPVELLQKVQQPATGSNAKRRTAGTPHWRSERSRDRTPGRHASPREISTGRIPGCDDPAGQERAAEFPLFAQAGRGAEGALLAPAV</sequence>
<feature type="compositionally biased region" description="Polar residues" evidence="1">
    <location>
        <begin position="54"/>
        <end position="63"/>
    </location>
</feature>
<feature type="compositionally biased region" description="Basic and acidic residues" evidence="1">
    <location>
        <begin position="74"/>
        <end position="84"/>
    </location>
</feature>
<keyword evidence="2" id="KW-0418">Kinase</keyword>
<keyword evidence="2" id="KW-0808">Transferase</keyword>
<evidence type="ECO:0000256" key="1">
    <source>
        <dbReference type="SAM" id="MobiDB-lite"/>
    </source>
</evidence>
<dbReference type="GO" id="GO:0016301">
    <property type="term" value="F:kinase activity"/>
    <property type="evidence" value="ECO:0007669"/>
    <property type="project" value="UniProtKB-KW"/>
</dbReference>
<evidence type="ECO:0000313" key="2">
    <source>
        <dbReference type="EMBL" id="KFB34932.1"/>
    </source>
</evidence>
<evidence type="ECO:0000313" key="3">
    <source>
        <dbReference type="EnsemblMetazoa" id="ASIC000618-PA"/>
    </source>
</evidence>
<keyword evidence="4" id="KW-1185">Reference proteome</keyword>
<protein>
    <submittedName>
        <fullName evidence="2 3">Signal transduction histidine kinase</fullName>
    </submittedName>
</protein>
<reference evidence="2 4" key="1">
    <citation type="journal article" date="2014" name="BMC Genomics">
        <title>Genome sequence of Anopheles sinensis provides insight into genetics basis of mosquito competence for malaria parasites.</title>
        <authorList>
            <person name="Zhou D."/>
            <person name="Zhang D."/>
            <person name="Ding G."/>
            <person name="Shi L."/>
            <person name="Hou Q."/>
            <person name="Ye Y."/>
            <person name="Xu Y."/>
            <person name="Zhou H."/>
            <person name="Xiong C."/>
            <person name="Li S."/>
            <person name="Yu J."/>
            <person name="Hong S."/>
            <person name="Yu X."/>
            <person name="Zou P."/>
            <person name="Chen C."/>
            <person name="Chang X."/>
            <person name="Wang W."/>
            <person name="Lv Y."/>
            <person name="Sun Y."/>
            <person name="Ma L."/>
            <person name="Shen B."/>
            <person name="Zhu C."/>
        </authorList>
    </citation>
    <scope>NUCLEOTIDE SEQUENCE [LARGE SCALE GENOMIC DNA]</scope>
</reference>
<dbReference type="EMBL" id="ATLV01003064">
    <property type="status" value="NOT_ANNOTATED_CDS"/>
    <property type="molecule type" value="Genomic_DNA"/>
</dbReference>
<name>A0A084VAD8_ANOSI</name>
<feature type="region of interest" description="Disordered" evidence="1">
    <location>
        <begin position="21"/>
        <end position="107"/>
    </location>
</feature>
<gene>
    <name evidence="2" type="ORF">ZHAS_00000618</name>
</gene>
<dbReference type="AlphaFoldDB" id="A0A084VAD8"/>
<evidence type="ECO:0000313" key="4">
    <source>
        <dbReference type="Proteomes" id="UP000030765"/>
    </source>
</evidence>
<accession>A0A084VAD8</accession>